<evidence type="ECO:0000256" key="1">
    <source>
        <dbReference type="ARBA" id="ARBA00001946"/>
    </source>
</evidence>
<dbReference type="PATRIC" id="fig|37927.3.peg.2733"/>
<protein>
    <submittedName>
        <fullName evidence="10">Diacylglycerol kinase DagK</fullName>
    </submittedName>
</protein>
<dbReference type="InterPro" id="IPR045540">
    <property type="entry name" value="YegS/DAGK_C"/>
</dbReference>
<dbReference type="RefSeq" id="WP_066498822.1">
    <property type="nucleotide sequence ID" value="NZ_BJMO01000033.1"/>
</dbReference>
<evidence type="ECO:0000256" key="5">
    <source>
        <dbReference type="ARBA" id="ARBA00022777"/>
    </source>
</evidence>
<dbReference type="InterPro" id="IPR016064">
    <property type="entry name" value="NAD/diacylglycerol_kinase_sf"/>
</dbReference>
<organism evidence="10 11">
    <name type="scientific">Sinomonas atrocyanea</name>
    <dbReference type="NCBI Taxonomy" id="37927"/>
    <lineage>
        <taxon>Bacteria</taxon>
        <taxon>Bacillati</taxon>
        <taxon>Actinomycetota</taxon>
        <taxon>Actinomycetes</taxon>
        <taxon>Micrococcales</taxon>
        <taxon>Micrococcaceae</taxon>
        <taxon>Sinomonas</taxon>
    </lineage>
</organism>
<evidence type="ECO:0000256" key="4">
    <source>
        <dbReference type="ARBA" id="ARBA00022741"/>
    </source>
</evidence>
<keyword evidence="7" id="KW-0443">Lipid metabolism</keyword>
<dbReference type="Pfam" id="PF00781">
    <property type="entry name" value="DAGK_cat"/>
    <property type="match status" value="1"/>
</dbReference>
<comment type="cofactor">
    <cofactor evidence="1">
        <name>Mg(2+)</name>
        <dbReference type="ChEBI" id="CHEBI:18420"/>
    </cofactor>
</comment>
<dbReference type="GO" id="GO:0008654">
    <property type="term" value="P:phospholipid biosynthetic process"/>
    <property type="evidence" value="ECO:0007669"/>
    <property type="project" value="UniProtKB-KW"/>
</dbReference>
<comment type="similarity">
    <text evidence="2">Belongs to the diacylglycerol/lipid kinase family.</text>
</comment>
<dbReference type="Gene3D" id="3.40.50.10330">
    <property type="entry name" value="Probable inorganic polyphosphate/atp-NAD kinase, domain 1"/>
    <property type="match status" value="1"/>
</dbReference>
<evidence type="ECO:0000256" key="8">
    <source>
        <dbReference type="ARBA" id="ARBA00023264"/>
    </source>
</evidence>
<evidence type="ECO:0000256" key="2">
    <source>
        <dbReference type="ARBA" id="ARBA00005983"/>
    </source>
</evidence>
<dbReference type="GO" id="GO:0004143">
    <property type="term" value="F:ATP-dependent diacylglycerol kinase activity"/>
    <property type="evidence" value="ECO:0007669"/>
    <property type="project" value="TreeGrafter"/>
</dbReference>
<gene>
    <name evidence="10" type="ORF">SA2016_2657</name>
</gene>
<dbReference type="KEGG" id="satk:SA2016_2657"/>
<dbReference type="PANTHER" id="PTHR12358:SF106">
    <property type="entry name" value="LIPID KINASE YEGS"/>
    <property type="match status" value="1"/>
</dbReference>
<dbReference type="PROSITE" id="PS50146">
    <property type="entry name" value="DAGK"/>
    <property type="match status" value="1"/>
</dbReference>
<dbReference type="InterPro" id="IPR017438">
    <property type="entry name" value="ATP-NAD_kinase_N"/>
</dbReference>
<dbReference type="Pfam" id="PF19279">
    <property type="entry name" value="YegS_C"/>
    <property type="match status" value="1"/>
</dbReference>
<dbReference type="GO" id="GO:0005886">
    <property type="term" value="C:plasma membrane"/>
    <property type="evidence" value="ECO:0007669"/>
    <property type="project" value="TreeGrafter"/>
</dbReference>
<feature type="domain" description="DAGKc" evidence="9">
    <location>
        <begin position="6"/>
        <end position="139"/>
    </location>
</feature>
<dbReference type="InterPro" id="IPR050187">
    <property type="entry name" value="Lipid_Phosphate_FormReg"/>
</dbReference>
<dbReference type="InterPro" id="IPR001206">
    <property type="entry name" value="Diacylglycerol_kinase_cat_dom"/>
</dbReference>
<keyword evidence="4" id="KW-0547">Nucleotide-binding</keyword>
<evidence type="ECO:0000313" key="10">
    <source>
        <dbReference type="EMBL" id="AMM33322.1"/>
    </source>
</evidence>
<dbReference type="GO" id="GO:0005524">
    <property type="term" value="F:ATP binding"/>
    <property type="evidence" value="ECO:0007669"/>
    <property type="project" value="UniProtKB-KW"/>
</dbReference>
<dbReference type="OrthoDB" id="142078at2"/>
<evidence type="ECO:0000313" key="11">
    <source>
        <dbReference type="Proteomes" id="UP000070134"/>
    </source>
</evidence>
<dbReference type="Gene3D" id="2.60.200.40">
    <property type="match status" value="1"/>
</dbReference>
<dbReference type="Proteomes" id="UP000070134">
    <property type="component" value="Chromosome"/>
</dbReference>
<keyword evidence="5 10" id="KW-0418">Kinase</keyword>
<dbReference type="SUPFAM" id="SSF111331">
    <property type="entry name" value="NAD kinase/diacylglycerol kinase-like"/>
    <property type="match status" value="1"/>
</dbReference>
<keyword evidence="7" id="KW-0444">Lipid biosynthesis</keyword>
<dbReference type="SMART" id="SM00046">
    <property type="entry name" value="DAGKc"/>
    <property type="match status" value="1"/>
</dbReference>
<name>A0A127A6N2_9MICC</name>
<evidence type="ECO:0000256" key="7">
    <source>
        <dbReference type="ARBA" id="ARBA00023209"/>
    </source>
</evidence>
<proteinExistence type="inferred from homology"/>
<keyword evidence="7" id="KW-0594">Phospholipid biosynthesis</keyword>
<keyword evidence="8" id="KW-1208">Phospholipid metabolism</keyword>
<sequence>MTLPEASPARITLAVNPAAHAGLGGRRGSEAAAALRSRGVAVTELRRESAAELAEAVATALPASDAVVAVGGDGVVNLVANVLVGTAVPLGVIPAGTGNDVARLLGIPLDSVPAAVEVLLAALEAGPRRLDLGRIDWAGGRRHYVAVASAGFDARVNERANAWCWPRGRARYVLAVLRELVSFRPIPFELTVDGVARTQRAMLVSVANGPSLGGGMRVAPAARADDGALDLFVVGPLSVPAFLAVFPKVFRGAHVGHRAVGLSTAHSVRLAAPGLVVYADGERVASGAVDISVVPRALAVLAAPAADLAVRPGGRAG</sequence>
<evidence type="ECO:0000259" key="9">
    <source>
        <dbReference type="PROSITE" id="PS50146"/>
    </source>
</evidence>
<dbReference type="EMBL" id="CP014518">
    <property type="protein sequence ID" value="AMM33322.1"/>
    <property type="molecule type" value="Genomic_DNA"/>
</dbReference>
<accession>A0A127A6N2</accession>
<keyword evidence="11" id="KW-1185">Reference proteome</keyword>
<reference evidence="10 11" key="1">
    <citation type="submission" date="2016-02" db="EMBL/GenBank/DDBJ databases">
        <title>Complete genome of Sinomonas atrocyanea KCTC 3377.</title>
        <authorList>
            <person name="Kim K.M."/>
        </authorList>
    </citation>
    <scope>NUCLEOTIDE SEQUENCE [LARGE SCALE GENOMIC DNA]</scope>
    <source>
        <strain evidence="10 11">KCTC 3377</strain>
    </source>
</reference>
<dbReference type="PANTHER" id="PTHR12358">
    <property type="entry name" value="SPHINGOSINE KINASE"/>
    <property type="match status" value="1"/>
</dbReference>
<evidence type="ECO:0000256" key="3">
    <source>
        <dbReference type="ARBA" id="ARBA00022679"/>
    </source>
</evidence>
<evidence type="ECO:0000256" key="6">
    <source>
        <dbReference type="ARBA" id="ARBA00022840"/>
    </source>
</evidence>
<dbReference type="AlphaFoldDB" id="A0A127A6N2"/>
<keyword evidence="6" id="KW-0067">ATP-binding</keyword>
<dbReference type="STRING" id="37927.SA2016_2657"/>
<keyword evidence="3" id="KW-0808">Transferase</keyword>